<evidence type="ECO:0000313" key="4">
    <source>
        <dbReference type="EMBL" id="ORC93007.1"/>
    </source>
</evidence>
<evidence type="ECO:0000313" key="5">
    <source>
        <dbReference type="Proteomes" id="UP000192257"/>
    </source>
</evidence>
<proteinExistence type="predicted"/>
<dbReference type="VEuPathDB" id="TriTrypDB:TM35_000023330"/>
<dbReference type="Gene3D" id="2.130.10.10">
    <property type="entry name" value="YVTN repeat-like/Quinoprotein amine dehydrogenase"/>
    <property type="match status" value="1"/>
</dbReference>
<feature type="signal peptide" evidence="3">
    <location>
        <begin position="1"/>
        <end position="25"/>
    </location>
</feature>
<keyword evidence="2" id="KW-0812">Transmembrane</keyword>
<keyword evidence="2" id="KW-0472">Membrane</keyword>
<keyword evidence="5" id="KW-1185">Reference proteome</keyword>
<dbReference type="AlphaFoldDB" id="A0A1X0P7T5"/>
<dbReference type="EMBL" id="NBCO01000002">
    <property type="protein sequence ID" value="ORC93007.1"/>
    <property type="molecule type" value="Genomic_DNA"/>
</dbReference>
<reference evidence="4 5" key="1">
    <citation type="submission" date="2017-03" db="EMBL/GenBank/DDBJ databases">
        <title>An alternative strategy for trypanosome survival in the mammalian bloodstream revealed through genome and transcriptome analysis of the ubiquitous bovine parasite Trypanosoma (Megatrypanum) theileri.</title>
        <authorList>
            <person name="Kelly S."/>
            <person name="Ivens A."/>
            <person name="Mott A."/>
            <person name="O'Neill E."/>
            <person name="Emms D."/>
            <person name="Macleod O."/>
            <person name="Voorheis P."/>
            <person name="Matthews J."/>
            <person name="Matthews K."/>
            <person name="Carrington M."/>
        </authorList>
    </citation>
    <scope>NUCLEOTIDE SEQUENCE [LARGE SCALE GENOMIC DNA]</scope>
    <source>
        <strain evidence="4">Edinburgh</strain>
    </source>
</reference>
<evidence type="ECO:0000256" key="2">
    <source>
        <dbReference type="SAM" id="Phobius"/>
    </source>
</evidence>
<keyword evidence="3" id="KW-0732">Signal</keyword>
<dbReference type="GeneID" id="39981431"/>
<dbReference type="SUPFAM" id="SSF101898">
    <property type="entry name" value="NHL repeat"/>
    <property type="match status" value="1"/>
</dbReference>
<dbReference type="RefSeq" id="XP_028887073.1">
    <property type="nucleotide sequence ID" value="XM_029021651.1"/>
</dbReference>
<protein>
    <submittedName>
        <fullName evidence="4">Putative mucin-associated surface protein (MASP)</fullName>
    </submittedName>
</protein>
<sequence length="517" mass="58197">MKLFFVLLLHVLLSVLLLTHDRVYALCPANGNTHVIYITSNMGNNIWAFDTVGHYIGTVLNKSSFPFAVDKLRDMKFGPDNHLYISSARGQYSRIFAVSGNGLLNGTLNENCTRNYIFTVTKQSSDNPFLDHPYSMAFHPEDDSLFVANQNSVTVTRYIRVDKGKKKYPEWIPIENMKSALSNESSLPSMSVPVNIPNNAGLFASSWSSAYFMASVRGLTLSPLLPRALVEQAAPAGWFATERKLLSYYVLVCDMATDQVHVFIDQTGEHVFSLPVPSPVQVLFPSRFQKDVETPASYFEVPHVYVTSKEDGMTYLLPFVAPPQQSQQIQPQEQQEQGEIDGGIRNSQRRWVPHPVTKRVPQHSSSGIYENPSHDMLLIADRNGRRISTYASPYLNTKEANAGPSPFLGYFTSKLPDQPEFILTTMVEHQASIPFCYELREDGTFRYVALCTAAYIWTSVLVLVLIFFLLIFLIHKMKECHKRCSHPKKHKPSVSDIPSEEVPLVTEHLGGKYGTSN</sequence>
<feature type="compositionally biased region" description="Low complexity" evidence="1">
    <location>
        <begin position="324"/>
        <end position="337"/>
    </location>
</feature>
<feature type="transmembrane region" description="Helical" evidence="2">
    <location>
        <begin position="454"/>
        <end position="474"/>
    </location>
</feature>
<dbReference type="Proteomes" id="UP000192257">
    <property type="component" value="Unassembled WGS sequence"/>
</dbReference>
<name>A0A1X0P7T5_9TRYP</name>
<keyword evidence="2" id="KW-1133">Transmembrane helix</keyword>
<feature type="region of interest" description="Disordered" evidence="1">
    <location>
        <begin position="324"/>
        <end position="348"/>
    </location>
</feature>
<accession>A0A1X0P7T5</accession>
<gene>
    <name evidence="4" type="ORF">TM35_000023330</name>
</gene>
<organism evidence="4 5">
    <name type="scientific">Trypanosoma theileri</name>
    <dbReference type="NCBI Taxonomy" id="67003"/>
    <lineage>
        <taxon>Eukaryota</taxon>
        <taxon>Discoba</taxon>
        <taxon>Euglenozoa</taxon>
        <taxon>Kinetoplastea</taxon>
        <taxon>Metakinetoplastina</taxon>
        <taxon>Trypanosomatida</taxon>
        <taxon>Trypanosomatidae</taxon>
        <taxon>Trypanosoma</taxon>
    </lineage>
</organism>
<dbReference type="InterPro" id="IPR015943">
    <property type="entry name" value="WD40/YVTN_repeat-like_dom_sf"/>
</dbReference>
<dbReference type="OrthoDB" id="270901at2759"/>
<evidence type="ECO:0000256" key="1">
    <source>
        <dbReference type="SAM" id="MobiDB-lite"/>
    </source>
</evidence>
<feature type="chain" id="PRO_5012371485" evidence="3">
    <location>
        <begin position="26"/>
        <end position="517"/>
    </location>
</feature>
<comment type="caution">
    <text evidence="4">The sequence shown here is derived from an EMBL/GenBank/DDBJ whole genome shotgun (WGS) entry which is preliminary data.</text>
</comment>
<evidence type="ECO:0000256" key="3">
    <source>
        <dbReference type="SAM" id="SignalP"/>
    </source>
</evidence>